<dbReference type="SMART" id="SM00382">
    <property type="entry name" value="AAA"/>
    <property type="match status" value="1"/>
</dbReference>
<evidence type="ECO:0000259" key="5">
    <source>
        <dbReference type="SMART" id="SM00382"/>
    </source>
</evidence>
<comment type="subcellular location">
    <subcellularLocation>
        <location evidence="1">Nucleus</location>
    </subcellularLocation>
</comment>
<dbReference type="InterPro" id="IPR027417">
    <property type="entry name" value="P-loop_NTPase"/>
</dbReference>
<sequence length="738" mass="83825">MDLSGAFDDFDTDFSTSIFSKKPSNSLEKDTSLHKSVRLSNGNTFKLKKKIVKEKQYYNLPVNPLNETINKLDQERDYYGVDVHSLLHQISTDEDTQLAKSLETNNKPHIKLDGLLSEKYRPQKWTELLGSEKSHRQLMKWLQGWSPAVFKTAIPAQPSSNDPFDRPQRRIFLIHGPPGIGKTTFAHVIAKHAGYDILEINASDERAGPIVKEKIKSSVATHRVFSEKPVCIIADEIEGASEFGFIRALVDIIQSDTKATQALLRNAKPPKNTRLLMRPIIAICNDVYAPSLRTLRPLAEVVPYRRVSANLVAEKLKLVCSNEHIPSDSRFLLKIANDTESDMRSCLNILQFGINSSSGDKSTSLKDQEKSWTTVVNRIFQKTKGSHNKTETTSVLQDIDSCGEYDRIINSCFTMYPTMQFNDDLLQKPIRFGDWLYFHDLINRGIYVNQHGSLAEYHGYVPLACHNMFSSYSNNTSSYSTGLEHRENLKQNQQLRDEFFSFTSAGSKRTFNKSETTVELLPYLLRLLNPFVNQSMNAKNGNSFKKLDPSDRRYANIVALMTDYNLSFQTKILETPDPSIPTGIGGVVYQLYPSIEQLSTFGEREQLIAGAGTYSLRHLINHELETLKYTPKSQENNFTFVKRSKASEREDSVLKRKLDAEANKNKTGGPSSEPKTKRQNVDFFATFKKPSGKKSKESEKRASQSVPVISTEKRVWVQFNESFSNAVRRDISWQDVFN</sequence>
<dbReference type="AlphaFoldDB" id="A0A0J9XK65"/>
<reference evidence="6" key="1">
    <citation type="submission" date="2014-03" db="EMBL/GenBank/DDBJ databases">
        <authorList>
            <person name="Casaregola S."/>
        </authorList>
    </citation>
    <scope>NUCLEOTIDE SEQUENCE [LARGE SCALE GENOMIC DNA]</scope>
    <source>
        <strain evidence="6">CLIB 918</strain>
    </source>
</reference>
<accession>A0A0J9XK65</accession>
<dbReference type="STRING" id="1173061.A0A0J9XK65"/>
<dbReference type="InterPro" id="IPR003959">
    <property type="entry name" value="ATPase_AAA_core"/>
</dbReference>
<proteinExistence type="inferred from homology"/>
<dbReference type="Gene3D" id="3.40.50.300">
    <property type="entry name" value="P-loop containing nucleotide triphosphate hydrolases"/>
    <property type="match status" value="1"/>
</dbReference>
<dbReference type="OrthoDB" id="2195431at2759"/>
<evidence type="ECO:0000256" key="4">
    <source>
        <dbReference type="SAM" id="MobiDB-lite"/>
    </source>
</evidence>
<dbReference type="InterPro" id="IPR053016">
    <property type="entry name" value="CTF18-RFC_complex"/>
</dbReference>
<feature type="compositionally biased region" description="Basic and acidic residues" evidence="4">
    <location>
        <begin position="651"/>
        <end position="664"/>
    </location>
</feature>
<gene>
    <name evidence="6" type="ORF">BN980_GECA21s01308g</name>
</gene>
<evidence type="ECO:0000313" key="6">
    <source>
        <dbReference type="EMBL" id="CDO57442.1"/>
    </source>
</evidence>
<protein>
    <submittedName>
        <fullName evidence="6">Similar to Saccharomyces cerevisiae YMR078C CTF18 Subunit of a complex with Ctf8p that shares some subunits with Replication Factor C and is required for sister chromatid cohesion</fullName>
    </submittedName>
</protein>
<name>A0A0J9XK65_GEOCN</name>
<keyword evidence="7" id="KW-1185">Reference proteome</keyword>
<dbReference type="GO" id="GO:0016887">
    <property type="term" value="F:ATP hydrolysis activity"/>
    <property type="evidence" value="ECO:0007669"/>
    <property type="project" value="InterPro"/>
</dbReference>
<comment type="similarity">
    <text evidence="3">Belongs to the activator 1 small subunits family. CTF18 subfamily.</text>
</comment>
<dbReference type="CDD" id="cd00009">
    <property type="entry name" value="AAA"/>
    <property type="match status" value="1"/>
</dbReference>
<dbReference type="InterPro" id="IPR003593">
    <property type="entry name" value="AAA+_ATPase"/>
</dbReference>
<dbReference type="GO" id="GO:0005634">
    <property type="term" value="C:nucleus"/>
    <property type="evidence" value="ECO:0007669"/>
    <property type="project" value="UniProtKB-SubCell"/>
</dbReference>
<evidence type="ECO:0000256" key="3">
    <source>
        <dbReference type="ARBA" id="ARBA00043975"/>
    </source>
</evidence>
<feature type="domain" description="AAA+ ATPase" evidence="5">
    <location>
        <begin position="168"/>
        <end position="308"/>
    </location>
</feature>
<dbReference type="Pfam" id="PF00004">
    <property type="entry name" value="AAA"/>
    <property type="match status" value="1"/>
</dbReference>
<dbReference type="GO" id="GO:0005524">
    <property type="term" value="F:ATP binding"/>
    <property type="evidence" value="ECO:0007669"/>
    <property type="project" value="InterPro"/>
</dbReference>
<evidence type="ECO:0000256" key="2">
    <source>
        <dbReference type="ARBA" id="ARBA00023242"/>
    </source>
</evidence>
<dbReference type="PANTHER" id="PTHR46765:SF1">
    <property type="entry name" value="P-LOOP CONTAINING NUCLEOSIDE TRIPHOSPHATE HYDROLASES SUPERFAMILY PROTEIN"/>
    <property type="match status" value="1"/>
</dbReference>
<feature type="region of interest" description="Disordered" evidence="4">
    <location>
        <begin position="651"/>
        <end position="705"/>
    </location>
</feature>
<evidence type="ECO:0000256" key="1">
    <source>
        <dbReference type="ARBA" id="ARBA00004123"/>
    </source>
</evidence>
<dbReference type="EMBL" id="CCBN010000021">
    <property type="protein sequence ID" value="CDO57442.1"/>
    <property type="molecule type" value="Genomic_DNA"/>
</dbReference>
<dbReference type="SUPFAM" id="SSF52540">
    <property type="entry name" value="P-loop containing nucleoside triphosphate hydrolases"/>
    <property type="match status" value="1"/>
</dbReference>
<comment type="caution">
    <text evidence="6">The sequence shown here is derived from an EMBL/GenBank/DDBJ whole genome shotgun (WGS) entry which is preliminary data.</text>
</comment>
<dbReference type="PANTHER" id="PTHR46765">
    <property type="entry name" value="P-LOOP CONTAINING NUCLEOSIDE TRIPHOSPHATE HYDROLASES SUPERFAMILY PROTEIN"/>
    <property type="match status" value="1"/>
</dbReference>
<organism evidence="6 7">
    <name type="scientific">Geotrichum candidum</name>
    <name type="common">Oospora lactis</name>
    <name type="synonym">Dipodascus geotrichum</name>
    <dbReference type="NCBI Taxonomy" id="1173061"/>
    <lineage>
        <taxon>Eukaryota</taxon>
        <taxon>Fungi</taxon>
        <taxon>Dikarya</taxon>
        <taxon>Ascomycota</taxon>
        <taxon>Saccharomycotina</taxon>
        <taxon>Dipodascomycetes</taxon>
        <taxon>Dipodascales</taxon>
        <taxon>Dipodascaceae</taxon>
        <taxon>Geotrichum</taxon>
    </lineage>
</organism>
<keyword evidence="2" id="KW-0539">Nucleus</keyword>
<dbReference type="Proteomes" id="UP000242525">
    <property type="component" value="Unassembled WGS sequence"/>
</dbReference>
<dbReference type="Gene3D" id="1.10.8.60">
    <property type="match status" value="1"/>
</dbReference>
<evidence type="ECO:0000313" key="7">
    <source>
        <dbReference type="Proteomes" id="UP000242525"/>
    </source>
</evidence>